<dbReference type="InterPro" id="IPR027417">
    <property type="entry name" value="P-loop_NTPase"/>
</dbReference>
<evidence type="ECO:0000313" key="4">
    <source>
        <dbReference type="Proteomes" id="UP001222932"/>
    </source>
</evidence>
<dbReference type="PANTHER" id="PTHR10763">
    <property type="entry name" value="CELL DIVISION CONTROL PROTEIN 6-RELATED"/>
    <property type="match status" value="1"/>
</dbReference>
<evidence type="ECO:0000256" key="1">
    <source>
        <dbReference type="SAM" id="MobiDB-lite"/>
    </source>
</evidence>
<dbReference type="Proteomes" id="UP001222932">
    <property type="component" value="Unassembled WGS sequence"/>
</dbReference>
<proteinExistence type="predicted"/>
<name>A0AAD3TPY2_9TREE</name>
<feature type="compositionally biased region" description="Low complexity" evidence="1">
    <location>
        <begin position="78"/>
        <end position="122"/>
    </location>
</feature>
<dbReference type="GO" id="GO:0005524">
    <property type="term" value="F:ATP binding"/>
    <property type="evidence" value="ECO:0007669"/>
    <property type="project" value="InterPro"/>
</dbReference>
<dbReference type="InterPro" id="IPR050311">
    <property type="entry name" value="ORC1/CDC6"/>
</dbReference>
<reference evidence="3" key="2">
    <citation type="submission" date="2023-06" db="EMBL/GenBank/DDBJ databases">
        <authorList>
            <person name="Kobayashi Y."/>
            <person name="Kayamori A."/>
            <person name="Aoki K."/>
            <person name="Shiwa Y."/>
            <person name="Fujita N."/>
            <person name="Sugita T."/>
            <person name="Iwasaki W."/>
            <person name="Tanaka N."/>
            <person name="Takashima M."/>
        </authorList>
    </citation>
    <scope>NUCLEOTIDE SEQUENCE</scope>
    <source>
        <strain evidence="3">HIS016</strain>
    </source>
</reference>
<organism evidence="3 4">
    <name type="scientific">Cutaneotrichosporon spelunceum</name>
    <dbReference type="NCBI Taxonomy" id="1672016"/>
    <lineage>
        <taxon>Eukaryota</taxon>
        <taxon>Fungi</taxon>
        <taxon>Dikarya</taxon>
        <taxon>Basidiomycota</taxon>
        <taxon>Agaricomycotina</taxon>
        <taxon>Tremellomycetes</taxon>
        <taxon>Trichosporonales</taxon>
        <taxon>Trichosporonaceae</taxon>
        <taxon>Cutaneotrichosporon</taxon>
    </lineage>
</organism>
<dbReference type="GO" id="GO:0005634">
    <property type="term" value="C:nucleus"/>
    <property type="evidence" value="ECO:0007669"/>
    <property type="project" value="TreeGrafter"/>
</dbReference>
<dbReference type="GO" id="GO:0016887">
    <property type="term" value="F:ATP hydrolysis activity"/>
    <property type="evidence" value="ECO:0007669"/>
    <property type="project" value="InterPro"/>
</dbReference>
<dbReference type="AlphaFoldDB" id="A0AAD3TPY2"/>
<reference evidence="3" key="1">
    <citation type="journal article" date="2023" name="BMC Genomics">
        <title>Chromosome-level genome assemblies of Cutaneotrichosporon spp. (Trichosporonales, Basidiomycota) reveal imbalanced evolution between nucleotide sequences and chromosome synteny.</title>
        <authorList>
            <person name="Kobayashi Y."/>
            <person name="Kayamori A."/>
            <person name="Aoki K."/>
            <person name="Shiwa Y."/>
            <person name="Matsutani M."/>
            <person name="Fujita N."/>
            <person name="Sugita T."/>
            <person name="Iwasaki W."/>
            <person name="Tanaka N."/>
            <person name="Takashima M."/>
        </authorList>
    </citation>
    <scope>NUCLEOTIDE SEQUENCE</scope>
    <source>
        <strain evidence="3">HIS016</strain>
    </source>
</reference>
<evidence type="ECO:0000259" key="2">
    <source>
        <dbReference type="Pfam" id="PF00004"/>
    </source>
</evidence>
<feature type="region of interest" description="Disordered" evidence="1">
    <location>
        <begin position="141"/>
        <end position="161"/>
    </location>
</feature>
<feature type="compositionally biased region" description="Polar residues" evidence="1">
    <location>
        <begin position="8"/>
        <end position="20"/>
    </location>
</feature>
<dbReference type="GO" id="GO:0006270">
    <property type="term" value="P:DNA replication initiation"/>
    <property type="evidence" value="ECO:0007669"/>
    <property type="project" value="TreeGrafter"/>
</dbReference>
<dbReference type="Gene3D" id="1.10.8.60">
    <property type="match status" value="1"/>
</dbReference>
<comment type="caution">
    <text evidence="3">The sequence shown here is derived from an EMBL/GenBank/DDBJ whole genome shotgun (WGS) entry which is preliminary data.</text>
</comment>
<evidence type="ECO:0000313" key="3">
    <source>
        <dbReference type="EMBL" id="GMK54361.1"/>
    </source>
</evidence>
<dbReference type="SUPFAM" id="SSF52540">
    <property type="entry name" value="P-loop containing nucleoside triphosphate hydrolases"/>
    <property type="match status" value="1"/>
</dbReference>
<feature type="region of interest" description="Disordered" evidence="1">
    <location>
        <begin position="1"/>
        <end position="122"/>
    </location>
</feature>
<dbReference type="GO" id="GO:0033314">
    <property type="term" value="P:mitotic DNA replication checkpoint signaling"/>
    <property type="evidence" value="ECO:0007669"/>
    <property type="project" value="TreeGrafter"/>
</dbReference>
<gene>
    <name evidence="3" type="primary">CDC6</name>
    <name evidence="3" type="ORF">CspeluHIS016_0109470</name>
</gene>
<dbReference type="GO" id="GO:0003688">
    <property type="term" value="F:DNA replication origin binding"/>
    <property type="evidence" value="ECO:0007669"/>
    <property type="project" value="TreeGrafter"/>
</dbReference>
<keyword evidence="4" id="KW-1185">Reference proteome</keyword>
<dbReference type="EMBL" id="BTCM01000001">
    <property type="protein sequence ID" value="GMK54361.1"/>
    <property type="molecule type" value="Genomic_DNA"/>
</dbReference>
<dbReference type="Pfam" id="PF00004">
    <property type="entry name" value="AAA"/>
    <property type="match status" value="1"/>
</dbReference>
<sequence length="640" mass="66959">MLTLVRAASTSAVPSPSQIKTAVAGGGGAPPPAKGDAGDDVSGGPSRRPFKGKENVPPSKEPQLQTPPSEGSRKRVRMTPSSSRTRSASIVSVRSESSVPSLSSSLATRTSSCLPSPSPTPSVATITSIDDDIDADCTPTKRSFKSTRPLTPPLSSPSTTKLTEDMMSMCSRTPTPSDDLDARTFSNAYRALKHGLRLSSSSSGGAISAIVGRDNEKAILGSYLSLVSASDVGMYVSGAPGTGKTALTTAVGRGLAEQGWRVAEVCVMGLKPQDVWTCLGVELGCGGSEDEVIAKLKTKNTRTFIILDEIDSLLPPPPALPPPATSHVLSKLFSLPLLSTCGSTVKLVAISNTLDLTVRANLVLEGRAMPQVLPFKAYNATDMTAIVNARVAALGDGPDSAKVDAKAIELLCRKVEAQNGDLRMCLGVLSSAVGLAEADWVKKRSTSAALVKVALPHILKAFTAHTKRLRAAAGTTSSSVGNPTTGKIRSVPLNGRMVLVALLVWSMRTRAGLAGCPAQGASPELLTPSALYATYAHLLNHASSPIKPSPESDYRDLLSNLETLGLVSLPRVRGGNVRVELCVREDEVRDGLALSAAVKAVGEEEVAQVWVREEARVARVRARAQAAVERAEQGLPMDLD</sequence>
<dbReference type="PANTHER" id="PTHR10763:SF26">
    <property type="entry name" value="CELL DIVISION CONTROL PROTEIN 6 HOMOLOG"/>
    <property type="match status" value="1"/>
</dbReference>
<accession>A0AAD3TPY2</accession>
<feature type="domain" description="ATPase AAA-type core" evidence="2">
    <location>
        <begin position="234"/>
        <end position="362"/>
    </location>
</feature>
<dbReference type="Gene3D" id="3.40.50.300">
    <property type="entry name" value="P-loop containing nucleotide triphosphate hydrolases"/>
    <property type="match status" value="1"/>
</dbReference>
<dbReference type="InterPro" id="IPR003959">
    <property type="entry name" value="ATPase_AAA_core"/>
</dbReference>
<protein>
    <recommendedName>
        <fullName evidence="2">ATPase AAA-type core domain-containing protein</fullName>
    </recommendedName>
</protein>
<dbReference type="CDD" id="cd00009">
    <property type="entry name" value="AAA"/>
    <property type="match status" value="1"/>
</dbReference>